<feature type="domain" description="Nucleoporin Nup133/Nup155-like N-terminal" evidence="4">
    <location>
        <begin position="59"/>
        <end position="314"/>
    </location>
</feature>
<dbReference type="PANTHER" id="PTHR10350">
    <property type="entry name" value="NUCLEAR PORE COMPLEX PROTEIN NUP155"/>
    <property type="match status" value="1"/>
</dbReference>
<comment type="subcellular location">
    <subcellularLocation>
        <location evidence="1">Nucleus</location>
    </subcellularLocation>
</comment>
<dbReference type="EMBL" id="PRFC01000285">
    <property type="protein sequence ID" value="PWU93911.1"/>
    <property type="molecule type" value="Genomic_DNA"/>
</dbReference>
<dbReference type="GO" id="GO:0017056">
    <property type="term" value="F:structural constituent of nuclear pore"/>
    <property type="evidence" value="ECO:0007669"/>
    <property type="project" value="InterPro"/>
</dbReference>
<evidence type="ECO:0000313" key="5">
    <source>
        <dbReference type="EMBL" id="PWU93911.1"/>
    </source>
</evidence>
<sequence length="739" mass="82245">MEPREGVMIKIDDAVKKAVEDTISAEVRSGAVGKYSNPSASGHATSHLLALTTFDTSSTLPDFIPLVGVSWPEPVKAVWKTFRANSIVGLFPELSRAWITVDNKLLLWNYGTGRDFLVYDEIPELIVAVGNPVTPVAGVFSSHNTCVSCGTPKTIHLLGLCVVGDETAKKAELCVVNLGFSVLAPTLVIKLVGLRDLGRVFAVGADGCLYELKYTKESTPFIPKVRLINHSIIFAGIPILSTVSSLMSTLKQTWAKQRPALRDIAAESKRKLLFTLDAEGKILMWRITEEGLKVLTTVKCTRSSFEHHRHLESSAMMLQALSRYFVFHLTMKTFPLLSLHPMGSSTDIYAKKECGIVPTETSHCEIGHPRVFPPIVRSVFALPRMALLFSVTPRRMTKCLLGFRCCDHLPQTVLPPHHHCRDIVAHFEPSASLMARVDAIGEVPVRESVSPNELCSQVVCSPRQFVFVHRHGISTFMKLRPVDTLHMILSFSGQQIRDNLLQRFRLCTVPLILLYAFADCCWVYNVPAIVEGHILEWHCQFPLFSNGKNPCKIKGAAFNGSGRISAYNATSQEAQRLAREILRNAMMPSWHEGPISASGSRQIVVQVSPFALGVAAYIGRALYKVWETPMGNLPLHDLAVIEVVLSSLVRLLNSLKKDVWSENMVQLSVPFRWDQSKVTLNFLLMAHLYPHTISKCCSLPFCIRLTLFCERVLQTIKFAKQTAYIPLSLDDSKSPLHKL</sequence>
<dbReference type="GO" id="GO:0000972">
    <property type="term" value="P:transcription-dependent tethering of RNA polymerase II gene DNA at nuclear periphery"/>
    <property type="evidence" value="ECO:0007669"/>
    <property type="project" value="TreeGrafter"/>
</dbReference>
<dbReference type="GO" id="GO:0006405">
    <property type="term" value="P:RNA export from nucleus"/>
    <property type="evidence" value="ECO:0007669"/>
    <property type="project" value="TreeGrafter"/>
</dbReference>
<evidence type="ECO:0000256" key="1">
    <source>
        <dbReference type="ARBA" id="ARBA00004123"/>
    </source>
</evidence>
<gene>
    <name evidence="5" type="ORF">C3747_285g35</name>
</gene>
<dbReference type="AlphaFoldDB" id="A0A2V2VCC8"/>
<keyword evidence="2" id="KW-0813">Transport</keyword>
<dbReference type="InterPro" id="IPR014908">
    <property type="entry name" value="Nucleoporin_Nup133/Nup155_N"/>
</dbReference>
<dbReference type="VEuPathDB" id="TriTrypDB:C3747_285g35"/>
<dbReference type="Proteomes" id="UP000246078">
    <property type="component" value="Unassembled WGS sequence"/>
</dbReference>
<name>A0A2V2VCC8_TRYCR</name>
<evidence type="ECO:0000313" key="6">
    <source>
        <dbReference type="Proteomes" id="UP000246078"/>
    </source>
</evidence>
<organism evidence="5 6">
    <name type="scientific">Trypanosoma cruzi</name>
    <dbReference type="NCBI Taxonomy" id="5693"/>
    <lineage>
        <taxon>Eukaryota</taxon>
        <taxon>Discoba</taxon>
        <taxon>Euglenozoa</taxon>
        <taxon>Kinetoplastea</taxon>
        <taxon>Metakinetoplastina</taxon>
        <taxon>Trypanosomatida</taxon>
        <taxon>Trypanosomatidae</taxon>
        <taxon>Trypanosoma</taxon>
        <taxon>Schizotrypanum</taxon>
    </lineage>
</organism>
<accession>A0A2V2VCC8</accession>
<dbReference type="VEuPathDB" id="TriTrypDB:TCSYLVIO_004586"/>
<evidence type="ECO:0000259" key="4">
    <source>
        <dbReference type="Pfam" id="PF08801"/>
    </source>
</evidence>
<dbReference type="GO" id="GO:0036228">
    <property type="term" value="P:protein localization to nuclear inner membrane"/>
    <property type="evidence" value="ECO:0007669"/>
    <property type="project" value="TreeGrafter"/>
</dbReference>
<dbReference type="VEuPathDB" id="TriTrypDB:TcCLB.506247.70"/>
<proteinExistence type="predicted"/>
<dbReference type="VEuPathDB" id="TriTrypDB:TcBrA4_0012040"/>
<evidence type="ECO:0000256" key="2">
    <source>
        <dbReference type="ARBA" id="ARBA00022448"/>
    </source>
</evidence>
<dbReference type="VEuPathDB" id="TriTrypDB:C4B63_63g18"/>
<dbReference type="GO" id="GO:0044611">
    <property type="term" value="C:nuclear pore inner ring"/>
    <property type="evidence" value="ECO:0007669"/>
    <property type="project" value="TreeGrafter"/>
</dbReference>
<dbReference type="PANTHER" id="PTHR10350:SF6">
    <property type="entry name" value="NUCLEAR PORE COMPLEX PROTEIN NUP155"/>
    <property type="match status" value="1"/>
</dbReference>
<dbReference type="VEuPathDB" id="TriTrypDB:Tc_MARK_6109"/>
<dbReference type="GO" id="GO:0006606">
    <property type="term" value="P:protein import into nucleus"/>
    <property type="evidence" value="ECO:0007669"/>
    <property type="project" value="TreeGrafter"/>
</dbReference>
<dbReference type="VEuPathDB" id="TriTrypDB:ECC02_000412"/>
<protein>
    <submittedName>
        <fullName evidence="5">Putative nuclear pore complex protein (NUP155)</fullName>
    </submittedName>
</protein>
<reference evidence="5 6" key="1">
    <citation type="journal article" date="2018" name="Microb. Genom.">
        <title>Expanding an expanded genome: long-read sequencing of Trypanosoma cruzi.</title>
        <authorList>
            <person name="Berna L."/>
            <person name="Rodriguez M."/>
            <person name="Chiribao M.L."/>
            <person name="Parodi-Talice A."/>
            <person name="Pita S."/>
            <person name="Rijo G."/>
            <person name="Alvarez-Valin F."/>
            <person name="Robello C."/>
        </authorList>
    </citation>
    <scope>NUCLEOTIDE SEQUENCE [LARGE SCALE GENOMIC DNA]</scope>
    <source>
        <strain evidence="5 6">TCC</strain>
    </source>
</reference>
<comment type="caution">
    <text evidence="5">The sequence shown here is derived from an EMBL/GenBank/DDBJ whole genome shotgun (WGS) entry which is preliminary data.</text>
</comment>
<dbReference type="VEuPathDB" id="TriTrypDB:TCDM_05985"/>
<dbReference type="Pfam" id="PF08801">
    <property type="entry name" value="Nucleoporin_N"/>
    <property type="match status" value="1"/>
</dbReference>
<dbReference type="VEuPathDB" id="TriTrypDB:TcCL_NonESM04335"/>
<evidence type="ECO:0000256" key="3">
    <source>
        <dbReference type="ARBA" id="ARBA00023242"/>
    </source>
</evidence>
<keyword evidence="3" id="KW-0539">Nucleus</keyword>
<dbReference type="InterPro" id="IPR004870">
    <property type="entry name" value="Nucleoporin_Nup155"/>
</dbReference>
<dbReference type="VEuPathDB" id="TriTrypDB:TcG_04832"/>